<proteinExistence type="predicted"/>
<protein>
    <submittedName>
        <fullName evidence="1">10376_t:CDS:1</fullName>
    </submittedName>
</protein>
<dbReference type="Proteomes" id="UP000789860">
    <property type="component" value="Unassembled WGS sequence"/>
</dbReference>
<sequence length="103" mass="11181">MKVRCLLNLPQPPMFRFPSVSQPPNYPVRNDIPVSQSTTTSSSSNGSQQKQNPLRFGFPDSQESLSSNSHFVPSSIQFGSLEPINRDGIGSRSTAGNNLQAST</sequence>
<evidence type="ECO:0000313" key="1">
    <source>
        <dbReference type="EMBL" id="CAG8701838.1"/>
    </source>
</evidence>
<comment type="caution">
    <text evidence="1">The sequence shown here is derived from an EMBL/GenBank/DDBJ whole genome shotgun (WGS) entry which is preliminary data.</text>
</comment>
<feature type="non-terminal residue" evidence="1">
    <location>
        <position position="103"/>
    </location>
</feature>
<accession>A0ACA9PCM9</accession>
<reference evidence="1" key="1">
    <citation type="submission" date="2021-06" db="EMBL/GenBank/DDBJ databases">
        <authorList>
            <person name="Kallberg Y."/>
            <person name="Tangrot J."/>
            <person name="Rosling A."/>
        </authorList>
    </citation>
    <scope>NUCLEOTIDE SEQUENCE</scope>
    <source>
        <strain evidence="1">AU212A</strain>
    </source>
</reference>
<keyword evidence="2" id="KW-1185">Reference proteome</keyword>
<evidence type="ECO:0000313" key="2">
    <source>
        <dbReference type="Proteomes" id="UP000789860"/>
    </source>
</evidence>
<organism evidence="1 2">
    <name type="scientific">Scutellospora calospora</name>
    <dbReference type="NCBI Taxonomy" id="85575"/>
    <lineage>
        <taxon>Eukaryota</taxon>
        <taxon>Fungi</taxon>
        <taxon>Fungi incertae sedis</taxon>
        <taxon>Mucoromycota</taxon>
        <taxon>Glomeromycotina</taxon>
        <taxon>Glomeromycetes</taxon>
        <taxon>Diversisporales</taxon>
        <taxon>Gigasporaceae</taxon>
        <taxon>Scutellospora</taxon>
    </lineage>
</organism>
<name>A0ACA9PCM9_9GLOM</name>
<gene>
    <name evidence="1" type="ORF">SCALOS_LOCUS10525</name>
</gene>
<dbReference type="EMBL" id="CAJVPM010039819">
    <property type="protein sequence ID" value="CAG8701838.1"/>
    <property type="molecule type" value="Genomic_DNA"/>
</dbReference>